<keyword evidence="3 5" id="KW-1133">Transmembrane helix</keyword>
<accession>A0AA39W4X6</accession>
<evidence type="ECO:0000256" key="4">
    <source>
        <dbReference type="ARBA" id="ARBA00023136"/>
    </source>
</evidence>
<protein>
    <recommendedName>
        <fullName evidence="6">Wax synthase domain-containing protein</fullName>
    </recommendedName>
</protein>
<organism evidence="7 8">
    <name type="scientific">Bombardia bombarda</name>
    <dbReference type="NCBI Taxonomy" id="252184"/>
    <lineage>
        <taxon>Eukaryota</taxon>
        <taxon>Fungi</taxon>
        <taxon>Dikarya</taxon>
        <taxon>Ascomycota</taxon>
        <taxon>Pezizomycotina</taxon>
        <taxon>Sordariomycetes</taxon>
        <taxon>Sordariomycetidae</taxon>
        <taxon>Sordariales</taxon>
        <taxon>Lasiosphaeriaceae</taxon>
        <taxon>Bombardia</taxon>
    </lineage>
</organism>
<feature type="transmembrane region" description="Helical" evidence="5">
    <location>
        <begin position="302"/>
        <end position="321"/>
    </location>
</feature>
<feature type="transmembrane region" description="Helical" evidence="5">
    <location>
        <begin position="245"/>
        <end position="262"/>
    </location>
</feature>
<dbReference type="EMBL" id="JAULSR010000008">
    <property type="protein sequence ID" value="KAK0612804.1"/>
    <property type="molecule type" value="Genomic_DNA"/>
</dbReference>
<evidence type="ECO:0000256" key="5">
    <source>
        <dbReference type="SAM" id="Phobius"/>
    </source>
</evidence>
<feature type="domain" description="Wax synthase" evidence="6">
    <location>
        <begin position="204"/>
        <end position="268"/>
    </location>
</feature>
<dbReference type="AlphaFoldDB" id="A0AA39W4X6"/>
<comment type="subcellular location">
    <subcellularLocation>
        <location evidence="1">Membrane</location>
        <topology evidence="1">Multi-pass membrane protein</topology>
    </subcellularLocation>
</comment>
<keyword evidence="8" id="KW-1185">Reference proteome</keyword>
<evidence type="ECO:0000313" key="8">
    <source>
        <dbReference type="Proteomes" id="UP001174934"/>
    </source>
</evidence>
<evidence type="ECO:0000256" key="1">
    <source>
        <dbReference type="ARBA" id="ARBA00004141"/>
    </source>
</evidence>
<feature type="transmembrane region" description="Helical" evidence="5">
    <location>
        <begin position="123"/>
        <end position="140"/>
    </location>
</feature>
<reference evidence="7" key="1">
    <citation type="submission" date="2023-06" db="EMBL/GenBank/DDBJ databases">
        <title>Genome-scale phylogeny and comparative genomics of the fungal order Sordariales.</title>
        <authorList>
            <consortium name="Lawrence Berkeley National Laboratory"/>
            <person name="Hensen N."/>
            <person name="Bonometti L."/>
            <person name="Westerberg I."/>
            <person name="Brannstrom I.O."/>
            <person name="Guillou S."/>
            <person name="Cros-Aarteil S."/>
            <person name="Calhoun S."/>
            <person name="Haridas S."/>
            <person name="Kuo A."/>
            <person name="Mondo S."/>
            <person name="Pangilinan J."/>
            <person name="Riley R."/>
            <person name="LaButti K."/>
            <person name="Andreopoulos B."/>
            <person name="Lipzen A."/>
            <person name="Chen C."/>
            <person name="Yanf M."/>
            <person name="Daum C."/>
            <person name="Ng V."/>
            <person name="Clum A."/>
            <person name="Steindorff A."/>
            <person name="Ohm R."/>
            <person name="Martin F."/>
            <person name="Silar P."/>
            <person name="Natvig D."/>
            <person name="Lalanne C."/>
            <person name="Gautier V."/>
            <person name="Ament-velasquez S.L."/>
            <person name="Kruys A."/>
            <person name="Hutchinson M.I."/>
            <person name="Powell A.J."/>
            <person name="Barry K."/>
            <person name="Miller A.N."/>
            <person name="Grigoriev I.V."/>
            <person name="Debuchy R."/>
            <person name="Gladieux P."/>
            <person name="Thoren M.H."/>
            <person name="Johannesson H."/>
        </authorList>
    </citation>
    <scope>NUCLEOTIDE SEQUENCE</scope>
    <source>
        <strain evidence="7">SMH3391-2</strain>
    </source>
</reference>
<evidence type="ECO:0000313" key="7">
    <source>
        <dbReference type="EMBL" id="KAK0612804.1"/>
    </source>
</evidence>
<proteinExistence type="predicted"/>
<name>A0AA39W4X6_9PEZI</name>
<feature type="transmembrane region" description="Helical" evidence="5">
    <location>
        <begin position="6"/>
        <end position="27"/>
    </location>
</feature>
<sequence length="347" mass="38804">MDHHPVFDLVAVVTISSLTIGFVSIYISRNAWATSVVGYTLSYLWQYLDAGLLSKWTYEKQGPENEVIKPWGPSSLLKSGTDDSFASRFRFGFATMFSWRFADTPYRARGLPKLDEKLRKSRSGFLAHTLTTVTVCYLFLDVMDASADPALTDKFYSLDKVAFFSRLGQVSAEEFMMRMFAAFGLGAGLVSVQRGVYSICAFVASLRSFWSTFWHQTNTHRLRVTSNWILFDVLRLPRESKAARYARPWIIFLLSAVFHVAIDVSSGPLGIVVEDLLTTWILSGSTAKPASSAGRPTALQRWGGALWVLLWMTWTAPAYMFPVLAKAESDKGVVPLSLIGLVTKQLQ</sequence>
<evidence type="ECO:0000256" key="2">
    <source>
        <dbReference type="ARBA" id="ARBA00022692"/>
    </source>
</evidence>
<evidence type="ECO:0000256" key="3">
    <source>
        <dbReference type="ARBA" id="ARBA00022989"/>
    </source>
</evidence>
<evidence type="ECO:0000259" key="6">
    <source>
        <dbReference type="Pfam" id="PF13813"/>
    </source>
</evidence>
<dbReference type="Proteomes" id="UP001174934">
    <property type="component" value="Unassembled WGS sequence"/>
</dbReference>
<feature type="transmembrane region" description="Helical" evidence="5">
    <location>
        <begin position="175"/>
        <end position="192"/>
    </location>
</feature>
<gene>
    <name evidence="7" type="ORF">B0T17DRAFT_593084</name>
</gene>
<keyword evidence="2 5" id="KW-0812">Transmembrane</keyword>
<dbReference type="InterPro" id="IPR032805">
    <property type="entry name" value="Wax_synthase_dom"/>
</dbReference>
<dbReference type="Pfam" id="PF13813">
    <property type="entry name" value="MBOAT_2"/>
    <property type="match status" value="1"/>
</dbReference>
<keyword evidence="4 5" id="KW-0472">Membrane</keyword>
<comment type="caution">
    <text evidence="7">The sequence shown here is derived from an EMBL/GenBank/DDBJ whole genome shotgun (WGS) entry which is preliminary data.</text>
</comment>
<dbReference type="GO" id="GO:0016020">
    <property type="term" value="C:membrane"/>
    <property type="evidence" value="ECO:0007669"/>
    <property type="project" value="UniProtKB-SubCell"/>
</dbReference>